<feature type="domain" description="Xylanolytic transcriptional activator regulatory" evidence="6">
    <location>
        <begin position="148"/>
        <end position="221"/>
    </location>
</feature>
<proteinExistence type="predicted"/>
<evidence type="ECO:0000256" key="2">
    <source>
        <dbReference type="ARBA" id="ARBA00022723"/>
    </source>
</evidence>
<dbReference type="CDD" id="cd12148">
    <property type="entry name" value="fungal_TF_MHR"/>
    <property type="match status" value="1"/>
</dbReference>
<organism evidence="7 8">
    <name type="scientific">Grifola frondosa</name>
    <name type="common">Maitake</name>
    <name type="synonym">Polyporus frondosus</name>
    <dbReference type="NCBI Taxonomy" id="5627"/>
    <lineage>
        <taxon>Eukaryota</taxon>
        <taxon>Fungi</taxon>
        <taxon>Dikarya</taxon>
        <taxon>Basidiomycota</taxon>
        <taxon>Agaricomycotina</taxon>
        <taxon>Agaricomycetes</taxon>
        <taxon>Polyporales</taxon>
        <taxon>Grifolaceae</taxon>
        <taxon>Grifola</taxon>
    </lineage>
</organism>
<dbReference type="AlphaFoldDB" id="A0A1C7MIX3"/>
<evidence type="ECO:0000256" key="1">
    <source>
        <dbReference type="ARBA" id="ARBA00004123"/>
    </source>
</evidence>
<evidence type="ECO:0000256" key="3">
    <source>
        <dbReference type="ARBA" id="ARBA00023125"/>
    </source>
</evidence>
<comment type="caution">
    <text evidence="7">The sequence shown here is derived from an EMBL/GenBank/DDBJ whole genome shotgun (WGS) entry which is preliminary data.</text>
</comment>
<evidence type="ECO:0000313" key="7">
    <source>
        <dbReference type="EMBL" id="OBZ76843.1"/>
    </source>
</evidence>
<gene>
    <name evidence="7" type="ORF">A0H81_03017</name>
</gene>
<evidence type="ECO:0000256" key="4">
    <source>
        <dbReference type="ARBA" id="ARBA00023242"/>
    </source>
</evidence>
<feature type="compositionally biased region" description="Low complexity" evidence="5">
    <location>
        <begin position="599"/>
        <end position="635"/>
    </location>
</feature>
<evidence type="ECO:0000259" key="6">
    <source>
        <dbReference type="SMART" id="SM00906"/>
    </source>
</evidence>
<dbReference type="GO" id="GO:0003677">
    <property type="term" value="F:DNA binding"/>
    <property type="evidence" value="ECO:0007669"/>
    <property type="project" value="UniProtKB-KW"/>
</dbReference>
<sequence length="819" mass="90267">MRRQARDESDAVLSLPTLSLLARLAFTFADNPRLVDSALLLCDSTLLPRPPCRSPPAPARTTRTAQQRHRSRSSSAQEVPYLAQNAAGSNSSATRPSPAPHASAEAAPPSVPMAALPQVGVQSVLERYGVECVVLQGLVAEEHSIESTWALMGLSSKLAQSIGLHRDCARFQLSTAEVQKRRGLFWELFITDCWQALATGRLPTFSLQFVDTELAGDPDQTLEEDGSVQPSFPAWKARWGKECVSPIVMGTLTSQAPRYAVILELDRRIRDMPLPKYAQGAAPRGAGLAQTMSHYMPINYLHLTLLYVHRCFFAQALSQHPTDPMRSQYAPSFLAGYRSACALLSTVREQFMLFPVQIARFWVLWTHAFSSSVMLASVVTHGGTTKTAQAALGELRLACDLFERAATHGGRAVKFLPILRRLQDKAQQAHFKGLQPLRHDIFTPRNAQSDAPDELSIFSGRTRTVATKAHKPRARSESRRRISPGTSSSSGGSAAPTPPDSAGSGAGSSPGSGAEVFPMVEPAARARVHPRLVDEMRAWQGQLDAQIAYCRGEGAGVEMETPFAYQASGGEGWYAEPEQEGVSPHQQLQHRQQEHPQRHQQQQQHQQQHRQQQQQQHPQQHHYQQQEYLQALQPHPSHSMQAQAPPVRAHPVQAQHPVQTSQPVHATMHATTESQAHSLPVYGAVDPGPPADASYHPYAAPPPSAAHEYHAEYEYEYTHAPAHHANANVRSELWAVPPQAQESALLYGTSPEFQQLVEEQYGLKHGHGHGQQMQMQMMPPPPPPHVLPVYTGGYSLQESWTSFMQNELPTPVQSSHGRR</sequence>
<keyword evidence="3" id="KW-0238">DNA-binding</keyword>
<feature type="region of interest" description="Disordered" evidence="5">
    <location>
        <begin position="50"/>
        <end position="108"/>
    </location>
</feature>
<feature type="compositionally biased region" description="Low complexity" evidence="5">
    <location>
        <begin position="483"/>
        <end position="503"/>
    </location>
</feature>
<dbReference type="EMBL" id="LUGG01000003">
    <property type="protein sequence ID" value="OBZ76843.1"/>
    <property type="molecule type" value="Genomic_DNA"/>
</dbReference>
<feature type="region of interest" description="Disordered" evidence="5">
    <location>
        <begin position="459"/>
        <end position="516"/>
    </location>
</feature>
<protein>
    <submittedName>
        <fullName evidence="7">Putative transcriptional regulatory protein C1F7.11c</fullName>
    </submittedName>
</protein>
<feature type="compositionally biased region" description="Polar residues" evidence="5">
    <location>
        <begin position="86"/>
        <end position="95"/>
    </location>
</feature>
<keyword evidence="8" id="KW-1185">Reference proteome</keyword>
<dbReference type="SMART" id="SM00906">
    <property type="entry name" value="Fungal_trans"/>
    <property type="match status" value="1"/>
</dbReference>
<dbReference type="OrthoDB" id="424974at2759"/>
<comment type="subcellular location">
    <subcellularLocation>
        <location evidence="1">Nucleus</location>
    </subcellularLocation>
</comment>
<evidence type="ECO:0000313" key="8">
    <source>
        <dbReference type="Proteomes" id="UP000092993"/>
    </source>
</evidence>
<accession>A0A1C7MIX3</accession>
<dbReference type="STRING" id="5627.A0A1C7MIX3"/>
<dbReference type="Pfam" id="PF04082">
    <property type="entry name" value="Fungal_trans"/>
    <property type="match status" value="1"/>
</dbReference>
<reference evidence="7 8" key="1">
    <citation type="submission" date="2016-03" db="EMBL/GenBank/DDBJ databases">
        <title>Whole genome sequencing of Grifola frondosa 9006-11.</title>
        <authorList>
            <person name="Min B."/>
            <person name="Park H."/>
            <person name="Kim J.-G."/>
            <person name="Cho H."/>
            <person name="Oh Y.-L."/>
            <person name="Kong W.-S."/>
            <person name="Choi I.-G."/>
        </authorList>
    </citation>
    <scope>NUCLEOTIDE SEQUENCE [LARGE SCALE GENOMIC DNA]</scope>
    <source>
        <strain evidence="7 8">9006-11</strain>
    </source>
</reference>
<dbReference type="InterPro" id="IPR007219">
    <property type="entry name" value="XnlR_reg_dom"/>
</dbReference>
<keyword evidence="2" id="KW-0479">Metal-binding</keyword>
<name>A0A1C7MIX3_GRIFR</name>
<dbReference type="PANTHER" id="PTHR46910">
    <property type="entry name" value="TRANSCRIPTION FACTOR PDR1"/>
    <property type="match status" value="1"/>
</dbReference>
<dbReference type="GO" id="GO:0003700">
    <property type="term" value="F:DNA-binding transcription factor activity"/>
    <property type="evidence" value="ECO:0007669"/>
    <property type="project" value="InterPro"/>
</dbReference>
<keyword evidence="4" id="KW-0539">Nucleus</keyword>
<feature type="region of interest" description="Disordered" evidence="5">
    <location>
        <begin position="574"/>
        <end position="656"/>
    </location>
</feature>
<dbReference type="GO" id="GO:0008270">
    <property type="term" value="F:zinc ion binding"/>
    <property type="evidence" value="ECO:0007669"/>
    <property type="project" value="InterPro"/>
</dbReference>
<dbReference type="InterPro" id="IPR050987">
    <property type="entry name" value="AtrR-like"/>
</dbReference>
<dbReference type="PANTHER" id="PTHR46910:SF3">
    <property type="entry name" value="HALOTOLERANCE PROTEIN 9-RELATED"/>
    <property type="match status" value="1"/>
</dbReference>
<dbReference type="GO" id="GO:0005634">
    <property type="term" value="C:nucleus"/>
    <property type="evidence" value="ECO:0007669"/>
    <property type="project" value="UniProtKB-SubCell"/>
</dbReference>
<evidence type="ECO:0000256" key="5">
    <source>
        <dbReference type="SAM" id="MobiDB-lite"/>
    </source>
</evidence>
<dbReference type="GO" id="GO:0006351">
    <property type="term" value="P:DNA-templated transcription"/>
    <property type="evidence" value="ECO:0007669"/>
    <property type="project" value="InterPro"/>
</dbReference>
<dbReference type="Proteomes" id="UP000092993">
    <property type="component" value="Unassembled WGS sequence"/>
</dbReference>